<evidence type="ECO:0000313" key="1">
    <source>
        <dbReference type="EMBL" id="NMM97492.1"/>
    </source>
</evidence>
<dbReference type="AlphaFoldDB" id="A0A7Y0EW37"/>
<accession>A0A7Y0EW37</accession>
<sequence>MSKNIGEYRLSDVLAKAPTNGKRTVAQVVRLKPEEGDQFIPVKPSSDAGLPKLSSLIPFGVQDRTMPGTSFEAAGLLAIMAKRYLGSGFLALPVSTQMGIETYNRIVITRRNKPVLDVLLTTSDEPVENGWDCFDASLAMVHLTTEKTPVAWEDVLYGVRNGKKVGQCSTPGYVPFDDLAPVDETKERDWGERINNATKQFLGDEYAASLETYPRDGSPDGNVTVDMLMFTCSGKPIRGLEALRDKREATGAAYIIIGTGTAHDETGDTTIQKVIENLPAHAKEREEAETLAAEIDF</sequence>
<organism evidence="1 2">
    <name type="scientific">Bifidobacterium olomucense</name>
    <dbReference type="NCBI Taxonomy" id="2675324"/>
    <lineage>
        <taxon>Bacteria</taxon>
        <taxon>Bacillati</taxon>
        <taxon>Actinomycetota</taxon>
        <taxon>Actinomycetes</taxon>
        <taxon>Bifidobacteriales</taxon>
        <taxon>Bifidobacteriaceae</taxon>
        <taxon>Bifidobacterium</taxon>
    </lineage>
</organism>
<comment type="caution">
    <text evidence="1">The sequence shown here is derived from an EMBL/GenBank/DDBJ whole genome shotgun (WGS) entry which is preliminary data.</text>
</comment>
<evidence type="ECO:0000313" key="2">
    <source>
        <dbReference type="Proteomes" id="UP000543419"/>
    </source>
</evidence>
<proteinExistence type="predicted"/>
<keyword evidence="2" id="KW-1185">Reference proteome</keyword>
<name>A0A7Y0EW37_9BIFI</name>
<protein>
    <submittedName>
        <fullName evidence="1">Uncharacterized protein</fullName>
    </submittedName>
</protein>
<dbReference type="RefSeq" id="WP_169240343.1">
    <property type="nucleotide sequence ID" value="NZ_JAAIIG010000002.1"/>
</dbReference>
<gene>
    <name evidence="1" type="ORF">G1C97_0441</name>
</gene>
<reference evidence="1 2" key="1">
    <citation type="submission" date="2020-02" db="EMBL/GenBank/DDBJ databases">
        <title>Characterization of phylogenetic diversity of novel bifidobacterial species isolated in Czech ZOOs.</title>
        <authorList>
            <person name="Lugli G.A."/>
            <person name="Vera N.B."/>
            <person name="Ventura M."/>
        </authorList>
    </citation>
    <scope>NUCLEOTIDE SEQUENCE [LARGE SCALE GENOMIC DNA]</scope>
    <source>
        <strain evidence="1 2">DSM 109959</strain>
    </source>
</reference>
<dbReference type="EMBL" id="JAAIIG010000002">
    <property type="protein sequence ID" value="NMM97492.1"/>
    <property type="molecule type" value="Genomic_DNA"/>
</dbReference>
<dbReference type="Proteomes" id="UP000543419">
    <property type="component" value="Unassembled WGS sequence"/>
</dbReference>